<dbReference type="Proteomes" id="UP000266861">
    <property type="component" value="Unassembled WGS sequence"/>
</dbReference>
<evidence type="ECO:0000313" key="2">
    <source>
        <dbReference type="EMBL" id="RHZ50679.1"/>
    </source>
</evidence>
<accession>A0A397GKD9</accession>
<keyword evidence="3" id="KW-1185">Reference proteome</keyword>
<feature type="compositionally biased region" description="Acidic residues" evidence="1">
    <location>
        <begin position="206"/>
        <end position="222"/>
    </location>
</feature>
<evidence type="ECO:0000313" key="3">
    <source>
        <dbReference type="Proteomes" id="UP000266861"/>
    </source>
</evidence>
<feature type="region of interest" description="Disordered" evidence="1">
    <location>
        <begin position="203"/>
        <end position="226"/>
    </location>
</feature>
<sequence>MDILRELFTREEPVSEGIKSTIVDVNALDTEIANALEPPETTKIGDNASDIKMITTVIRNFQQQQQMNTEMTQIVDGNVSEPKTTTDDNASPKKRNQRMIEFQDPTVYDYNDENTNDENANDENANDENANDENANDENANDEKLEESISKLQQNNNKRTYEATGITDDEEQEQLSSPQESYEHFRKIDWEMSLKKGLNYQHSEYDDYDTGNQSEEEDDGDFDAEKFVQDFEEFLK</sequence>
<gene>
    <name evidence="2" type="ORF">Glove_493g49</name>
</gene>
<feature type="compositionally biased region" description="Acidic residues" evidence="1">
    <location>
        <begin position="110"/>
        <end position="140"/>
    </location>
</feature>
<dbReference type="AlphaFoldDB" id="A0A397GKD9"/>
<protein>
    <submittedName>
        <fullName evidence="2">Uncharacterized protein</fullName>
    </submittedName>
</protein>
<reference evidence="2 3" key="1">
    <citation type="submission" date="2018-08" db="EMBL/GenBank/DDBJ databases">
        <title>Genome and evolution of the arbuscular mycorrhizal fungus Diversispora epigaea (formerly Glomus versiforme) and its bacterial endosymbionts.</title>
        <authorList>
            <person name="Sun X."/>
            <person name="Fei Z."/>
            <person name="Harrison M."/>
        </authorList>
    </citation>
    <scope>NUCLEOTIDE SEQUENCE [LARGE SCALE GENOMIC DNA]</scope>
    <source>
        <strain evidence="2 3">IT104</strain>
    </source>
</reference>
<evidence type="ECO:0000256" key="1">
    <source>
        <dbReference type="SAM" id="MobiDB-lite"/>
    </source>
</evidence>
<comment type="caution">
    <text evidence="2">The sequence shown here is derived from an EMBL/GenBank/DDBJ whole genome shotgun (WGS) entry which is preliminary data.</text>
</comment>
<feature type="region of interest" description="Disordered" evidence="1">
    <location>
        <begin position="74"/>
        <end position="182"/>
    </location>
</feature>
<proteinExistence type="predicted"/>
<dbReference type="EMBL" id="PQFF01000428">
    <property type="protein sequence ID" value="RHZ50679.1"/>
    <property type="molecule type" value="Genomic_DNA"/>
</dbReference>
<name>A0A397GKD9_9GLOM</name>
<organism evidence="2 3">
    <name type="scientific">Diversispora epigaea</name>
    <dbReference type="NCBI Taxonomy" id="1348612"/>
    <lineage>
        <taxon>Eukaryota</taxon>
        <taxon>Fungi</taxon>
        <taxon>Fungi incertae sedis</taxon>
        <taxon>Mucoromycota</taxon>
        <taxon>Glomeromycotina</taxon>
        <taxon>Glomeromycetes</taxon>
        <taxon>Diversisporales</taxon>
        <taxon>Diversisporaceae</taxon>
        <taxon>Diversispora</taxon>
    </lineage>
</organism>